<gene>
    <name evidence="1" type="ordered locus">VIT_11s0149g00360</name>
</gene>
<dbReference type="EMBL" id="FN595516">
    <property type="protein sequence ID" value="CBI25631.3"/>
    <property type="molecule type" value="Genomic_DNA"/>
</dbReference>
<dbReference type="AlphaFoldDB" id="D7T549"/>
<dbReference type="InParanoid" id="D7T549"/>
<evidence type="ECO:0000313" key="1">
    <source>
        <dbReference type="EMBL" id="CBI25631.3"/>
    </source>
</evidence>
<dbReference type="Proteomes" id="UP000009183">
    <property type="component" value="Chromosome 11"/>
</dbReference>
<dbReference type="PANTHER" id="PTHR34679">
    <property type="match status" value="1"/>
</dbReference>
<reference evidence="2" key="1">
    <citation type="journal article" date="2007" name="Nature">
        <title>The grapevine genome sequence suggests ancestral hexaploidization in major angiosperm phyla.</title>
        <authorList>
            <consortium name="The French-Italian Public Consortium for Grapevine Genome Characterization."/>
            <person name="Jaillon O."/>
            <person name="Aury J.-M."/>
            <person name="Noel B."/>
            <person name="Policriti A."/>
            <person name="Clepet C."/>
            <person name="Casagrande A."/>
            <person name="Choisne N."/>
            <person name="Aubourg S."/>
            <person name="Vitulo N."/>
            <person name="Jubin C."/>
            <person name="Vezzi A."/>
            <person name="Legeai F."/>
            <person name="Hugueney P."/>
            <person name="Dasilva C."/>
            <person name="Horner D."/>
            <person name="Mica E."/>
            <person name="Jublot D."/>
            <person name="Poulain J."/>
            <person name="Bruyere C."/>
            <person name="Billault A."/>
            <person name="Segurens B."/>
            <person name="Gouyvenoux M."/>
            <person name="Ugarte E."/>
            <person name="Cattonaro F."/>
            <person name="Anthouard V."/>
            <person name="Vico V."/>
            <person name="Del Fabbro C."/>
            <person name="Alaux M."/>
            <person name="Di Gaspero G."/>
            <person name="Dumas V."/>
            <person name="Felice N."/>
            <person name="Paillard S."/>
            <person name="Juman I."/>
            <person name="Moroldo M."/>
            <person name="Scalabrin S."/>
            <person name="Canaguier A."/>
            <person name="Le Clainche I."/>
            <person name="Malacrida G."/>
            <person name="Durand E."/>
            <person name="Pesole G."/>
            <person name="Laucou V."/>
            <person name="Chatelet P."/>
            <person name="Merdinoglu D."/>
            <person name="Delledonne M."/>
            <person name="Pezzotti M."/>
            <person name="Lecharny A."/>
            <person name="Scarpelli C."/>
            <person name="Artiguenave F."/>
            <person name="Pe M.E."/>
            <person name="Valle G."/>
            <person name="Morgante M."/>
            <person name="Caboche M."/>
            <person name="Adam-Blondon A.-F."/>
            <person name="Weissenbach J."/>
            <person name="Quetier F."/>
            <person name="Wincker P."/>
        </authorList>
    </citation>
    <scope>NUCLEOTIDE SEQUENCE [LARGE SCALE GENOMIC DNA]</scope>
    <source>
        <strain evidence="2">cv. Pinot noir / PN40024</strain>
    </source>
</reference>
<organism evidence="1 2">
    <name type="scientific">Vitis vinifera</name>
    <name type="common">Grape</name>
    <dbReference type="NCBI Taxonomy" id="29760"/>
    <lineage>
        <taxon>Eukaryota</taxon>
        <taxon>Viridiplantae</taxon>
        <taxon>Streptophyta</taxon>
        <taxon>Embryophyta</taxon>
        <taxon>Tracheophyta</taxon>
        <taxon>Spermatophyta</taxon>
        <taxon>Magnoliopsida</taxon>
        <taxon>eudicotyledons</taxon>
        <taxon>Gunneridae</taxon>
        <taxon>Pentapetalae</taxon>
        <taxon>rosids</taxon>
        <taxon>Vitales</taxon>
        <taxon>Vitaceae</taxon>
        <taxon>Viteae</taxon>
        <taxon>Vitis</taxon>
    </lineage>
</organism>
<name>D7T549_VITVI</name>
<dbReference type="HOGENOM" id="CLU_2854209_0_0_1"/>
<sequence>MEFIESLFSSTSLVRNTRYDATAAAGDGVGNLHIALNGLNVLLFIWQIPTGIKIVFKVFEFANWH</sequence>
<dbReference type="PaxDb" id="29760-VIT_11s0149g00360.t01"/>
<evidence type="ECO:0000313" key="2">
    <source>
        <dbReference type="Proteomes" id="UP000009183"/>
    </source>
</evidence>
<keyword evidence="2" id="KW-1185">Reference proteome</keyword>
<accession>D7T549</accession>
<proteinExistence type="predicted"/>
<dbReference type="PANTHER" id="PTHR34679:SF2">
    <property type="entry name" value="OS02G0122500 PROTEIN"/>
    <property type="match status" value="1"/>
</dbReference>
<protein>
    <submittedName>
        <fullName evidence="1">Uncharacterized protein</fullName>
    </submittedName>
</protein>